<gene>
    <name evidence="3" type="ORF">NDR89_09370</name>
</gene>
<sequence length="289" mass="31652">MTTPVNPSGQPALDAARLDAYLHRIGLQERHAPSREALDAIVAAHLRRIPFENVDVLLGRPIDIALDAVFDKLVTRERGGYCFEHNTLLAAALTALDFEVVPLAARVRYGVDEGVPTPQSHLLLRVRVGHRDYIADVGFGGPNPPCALPLSEPAPEGLPYRLVGAPPGAASSGAFHLLDLELATADGWAKLYRFDLSPQAWIDYAARNWYVCTHPDSVFLHRLMAARTDGQVRLTMTNGELTERDADGASRHVPLETPAEIVATLRERIGVRLDDETAAGLREWLARRA</sequence>
<evidence type="ECO:0000313" key="4">
    <source>
        <dbReference type="Proteomes" id="UP001056648"/>
    </source>
</evidence>
<name>A0ABY4VK36_9BURK</name>
<dbReference type="SUPFAM" id="SSF54001">
    <property type="entry name" value="Cysteine proteinases"/>
    <property type="match status" value="1"/>
</dbReference>
<protein>
    <submittedName>
        <fullName evidence="3">Arylamine N-acetyltransferase</fullName>
    </submittedName>
</protein>
<organism evidence="3 4">
    <name type="scientific">Cupriavidus gilardii</name>
    <dbReference type="NCBI Taxonomy" id="82541"/>
    <lineage>
        <taxon>Bacteria</taxon>
        <taxon>Pseudomonadati</taxon>
        <taxon>Pseudomonadota</taxon>
        <taxon>Betaproteobacteria</taxon>
        <taxon>Burkholderiales</taxon>
        <taxon>Burkholderiaceae</taxon>
        <taxon>Cupriavidus</taxon>
    </lineage>
</organism>
<evidence type="ECO:0000256" key="2">
    <source>
        <dbReference type="RuleBase" id="RU003452"/>
    </source>
</evidence>
<proteinExistence type="inferred from homology"/>
<comment type="similarity">
    <text evidence="1 2">Belongs to the arylamine N-acetyltransferase family.</text>
</comment>
<keyword evidence="4" id="KW-1185">Reference proteome</keyword>
<accession>A0ABY4VK36</accession>
<dbReference type="Pfam" id="PF00797">
    <property type="entry name" value="Acetyltransf_2"/>
    <property type="match status" value="1"/>
</dbReference>
<evidence type="ECO:0000313" key="3">
    <source>
        <dbReference type="EMBL" id="USE77435.1"/>
    </source>
</evidence>
<dbReference type="Proteomes" id="UP001056648">
    <property type="component" value="Chromosome 1"/>
</dbReference>
<dbReference type="Gene3D" id="2.40.128.150">
    <property type="entry name" value="Cysteine proteinases"/>
    <property type="match status" value="1"/>
</dbReference>
<dbReference type="Gene3D" id="3.30.2140.10">
    <property type="entry name" value="Arylamine N-acetyltransferase"/>
    <property type="match status" value="1"/>
</dbReference>
<dbReference type="InterPro" id="IPR038765">
    <property type="entry name" value="Papain-like_cys_pep_sf"/>
</dbReference>
<dbReference type="PRINTS" id="PR01543">
    <property type="entry name" value="ANATRNSFRASE"/>
</dbReference>
<dbReference type="PANTHER" id="PTHR11786:SF0">
    <property type="entry name" value="ARYLAMINE N-ACETYLTRANSFERASE 4-RELATED"/>
    <property type="match status" value="1"/>
</dbReference>
<dbReference type="PANTHER" id="PTHR11786">
    <property type="entry name" value="N-HYDROXYARYLAMINE O-ACETYLTRANSFERASE"/>
    <property type="match status" value="1"/>
</dbReference>
<reference evidence="3" key="1">
    <citation type="submission" date="2022-06" db="EMBL/GenBank/DDBJ databases">
        <title>Complete genome sequence and characterization of Cupriavidus gilardii QJ1 isolated from contaminating cells.</title>
        <authorList>
            <person name="Qi J."/>
        </authorList>
    </citation>
    <scope>NUCLEOTIDE SEQUENCE</scope>
    <source>
        <strain evidence="3">QJ1</strain>
    </source>
</reference>
<dbReference type="InterPro" id="IPR001447">
    <property type="entry name" value="Arylamine_N-AcTrfase"/>
</dbReference>
<evidence type="ECO:0000256" key="1">
    <source>
        <dbReference type="ARBA" id="ARBA00006547"/>
    </source>
</evidence>
<dbReference type="RefSeq" id="WP_252251831.1">
    <property type="nucleotide sequence ID" value="NZ_CP083437.1"/>
</dbReference>
<dbReference type="EMBL" id="CP098735">
    <property type="protein sequence ID" value="USE77435.1"/>
    <property type="molecule type" value="Genomic_DNA"/>
</dbReference>